<gene>
    <name evidence="2" type="primary">Tp2</name>
</gene>
<dbReference type="AlphaFoldDB" id="A0A7I6P824"/>
<sequence length="174" mass="19110">MKLAARLISLFFIIFILPSSVLGGNCSDDELDTLGLLDKPDLDKNRLFLTSHGMGKIGRRFGIRPGTKTEKFLKELTKLFTEIGITGVGEKCLECLAASIMCVSHHCKGACLKGPCTEDCQECIKRNCMEALLQCIGKPSVPNPCDWKDDYLKFKFPETGEDEAQKKGEASGTS</sequence>
<accession>A0A7I6P824</accession>
<evidence type="ECO:0000256" key="1">
    <source>
        <dbReference type="SAM" id="SignalP"/>
    </source>
</evidence>
<feature type="chain" id="PRO_5029640338" evidence="1">
    <location>
        <begin position="24"/>
        <end position="174"/>
    </location>
</feature>
<feature type="signal peptide" evidence="1">
    <location>
        <begin position="1"/>
        <end position="23"/>
    </location>
</feature>
<keyword evidence="1" id="KW-0732">Signal</keyword>
<protein>
    <submittedName>
        <fullName evidence="2">Tp2 CD8+ T cell antigen</fullName>
    </submittedName>
</protein>
<organism evidence="2">
    <name type="scientific">Theileria parva</name>
    <name type="common">East coast fever infection agent</name>
    <dbReference type="NCBI Taxonomy" id="5875"/>
    <lineage>
        <taxon>Eukaryota</taxon>
        <taxon>Sar</taxon>
        <taxon>Alveolata</taxon>
        <taxon>Apicomplexa</taxon>
        <taxon>Aconoidasida</taxon>
        <taxon>Piroplasmida</taxon>
        <taxon>Theileriidae</taxon>
        <taxon>Theileria</taxon>
    </lineage>
</organism>
<reference evidence="2" key="1">
    <citation type="submission" date="2019-10" db="EMBL/GenBank/DDBJ databases">
        <title>Sequence diversity of Theileria parva cytotoxic T cell antigens Tp1 and Tp2 and satellite markers inform the immunization against East Coast Fever in Rwanda.</title>
        <authorList>
            <person name="Atuhaire K.D."/>
            <person name="Muleya W."/>
            <person name="Mbao V."/>
            <person name="Bazarusanga T."/>
            <person name="Gafarasi I."/>
            <person name="Salt J."/>
            <person name="Namangala B."/>
            <person name="Musoke A."/>
        </authorList>
    </citation>
    <scope>NUCLEOTIDE SEQUENCE</scope>
    <source>
        <strain evidence="2">RW11</strain>
    </source>
</reference>
<evidence type="ECO:0000313" key="2">
    <source>
        <dbReference type="EMBL" id="BBO60629.1"/>
    </source>
</evidence>
<dbReference type="EMBL" id="LC507301">
    <property type="protein sequence ID" value="BBO60629.1"/>
    <property type="molecule type" value="Genomic_DNA"/>
</dbReference>
<name>A0A7I6P824_THEPA</name>
<proteinExistence type="predicted"/>